<evidence type="ECO:0000313" key="1">
    <source>
        <dbReference type="EMBL" id="ARF10769.1"/>
    </source>
</evidence>
<proteinExistence type="predicted"/>
<protein>
    <submittedName>
        <fullName evidence="1">Uncharacterized protein</fullName>
    </submittedName>
</protein>
<sequence length="323" mass="38407">MQDYNTFISEQQKRFLEQNGITKDKNKIYKNKFGDKFTFNRSSTKQTFLSQAKIFNFFAENNILKDKTIVIKIEQDDYCRSMFCLCLIIGINNAIYLNLRNLPTNHLSKIDNYSLFINNLFRGDPYSLNDPDFNTHFIKLINRYENLNFFNENKHLYNNNIFNHIVCKNNRFYLEAKPVSALQVQEPVIINAIKKLDIKDSKKIYKEIAELIAKKEIEQNKKQFNETLKKLPEHVSEKLTLKNKDKYKSVLNELVDKSNKKQEIIINDLTFINIFNKYNDVLKLVDFGLDKEEITRIFVEEYGNLDLELFLTVAYDYKDFRVL</sequence>
<accession>A0A1V0SGB7</accession>
<reference evidence="1" key="1">
    <citation type="journal article" date="2017" name="Science">
        <title>Giant viruses with an expanded complement of translation system components.</title>
        <authorList>
            <person name="Schulz F."/>
            <person name="Yutin N."/>
            <person name="Ivanova N.N."/>
            <person name="Ortega D.R."/>
            <person name="Lee T.K."/>
            <person name="Vierheilig J."/>
            <person name="Daims H."/>
            <person name="Horn M."/>
            <person name="Wagner M."/>
            <person name="Jensen G.J."/>
            <person name="Kyrpides N.C."/>
            <person name="Koonin E.V."/>
            <person name="Woyke T."/>
        </authorList>
    </citation>
    <scope>NUCLEOTIDE SEQUENCE</scope>
    <source>
        <strain evidence="1">HKV1</strain>
    </source>
</reference>
<organism evidence="1">
    <name type="scientific">Hokovirus HKV1</name>
    <dbReference type="NCBI Taxonomy" id="1977638"/>
    <lineage>
        <taxon>Viruses</taxon>
        <taxon>Varidnaviria</taxon>
        <taxon>Bamfordvirae</taxon>
        <taxon>Nucleocytoviricota</taxon>
        <taxon>Megaviricetes</taxon>
        <taxon>Imitervirales</taxon>
        <taxon>Mimiviridae</taxon>
        <taxon>Klosneuvirinae</taxon>
        <taxon>Hokovirus</taxon>
    </lineage>
</organism>
<dbReference type="EMBL" id="KY684105">
    <property type="protein sequence ID" value="ARF10769.1"/>
    <property type="molecule type" value="Genomic_DNA"/>
</dbReference>
<name>A0A1V0SGB7_9VIRU</name>
<gene>
    <name evidence="1" type="ORF">Hokovirus_3_42</name>
</gene>